<dbReference type="EMBL" id="RXIC02000021">
    <property type="protein sequence ID" value="KAB1220454.1"/>
    <property type="molecule type" value="Genomic_DNA"/>
</dbReference>
<organism evidence="1 2">
    <name type="scientific">Morella rubra</name>
    <name type="common">Chinese bayberry</name>
    <dbReference type="NCBI Taxonomy" id="262757"/>
    <lineage>
        <taxon>Eukaryota</taxon>
        <taxon>Viridiplantae</taxon>
        <taxon>Streptophyta</taxon>
        <taxon>Embryophyta</taxon>
        <taxon>Tracheophyta</taxon>
        <taxon>Spermatophyta</taxon>
        <taxon>Magnoliopsida</taxon>
        <taxon>eudicotyledons</taxon>
        <taxon>Gunneridae</taxon>
        <taxon>Pentapetalae</taxon>
        <taxon>rosids</taxon>
        <taxon>fabids</taxon>
        <taxon>Fagales</taxon>
        <taxon>Myricaceae</taxon>
        <taxon>Morella</taxon>
    </lineage>
</organism>
<protein>
    <submittedName>
        <fullName evidence="1">Uncharacterized protein</fullName>
    </submittedName>
</protein>
<name>A0A6A1W5C2_9ROSI</name>
<dbReference type="Proteomes" id="UP000516437">
    <property type="component" value="Chromosome 3"/>
</dbReference>
<keyword evidence="2" id="KW-1185">Reference proteome</keyword>
<accession>A0A6A1W5C2</accession>
<dbReference type="OrthoDB" id="1837773at2759"/>
<proteinExistence type="predicted"/>
<dbReference type="AlphaFoldDB" id="A0A6A1W5C2"/>
<evidence type="ECO:0000313" key="2">
    <source>
        <dbReference type="Proteomes" id="UP000516437"/>
    </source>
</evidence>
<evidence type="ECO:0000313" key="1">
    <source>
        <dbReference type="EMBL" id="KAB1220454.1"/>
    </source>
</evidence>
<comment type="caution">
    <text evidence="1">The sequence shown here is derived from an EMBL/GenBank/DDBJ whole genome shotgun (WGS) entry which is preliminary data.</text>
</comment>
<gene>
    <name evidence="1" type="ORF">CJ030_MR3G009914</name>
</gene>
<sequence length="156" mass="17915">MDEQRTSEQDLWMLISGKTSAIIDSNIKKSEFLLFWPILHQIWMPNVDSRTHSTECPFTKAQFLLLLGLQTRINFPLYMFELIIDEAWRIKDYSLSYGVFLTQFLISQGVVIAAEETHKGVMNVLNKFTLSRSKGQEGALTLRFAHREVTAAEEAA</sequence>
<reference evidence="1 2" key="1">
    <citation type="journal article" date="2019" name="Plant Biotechnol. J.">
        <title>The red bayberry genome and genetic basis of sex determination.</title>
        <authorList>
            <person name="Jia H.M."/>
            <person name="Jia H.J."/>
            <person name="Cai Q.L."/>
            <person name="Wang Y."/>
            <person name="Zhao H.B."/>
            <person name="Yang W.F."/>
            <person name="Wang G.Y."/>
            <person name="Li Y.H."/>
            <person name="Zhan D.L."/>
            <person name="Shen Y.T."/>
            <person name="Niu Q.F."/>
            <person name="Chang L."/>
            <person name="Qiu J."/>
            <person name="Zhao L."/>
            <person name="Xie H.B."/>
            <person name="Fu W.Y."/>
            <person name="Jin J."/>
            <person name="Li X.W."/>
            <person name="Jiao Y."/>
            <person name="Zhou C.C."/>
            <person name="Tu T."/>
            <person name="Chai C.Y."/>
            <person name="Gao J.L."/>
            <person name="Fan L.J."/>
            <person name="van de Weg E."/>
            <person name="Wang J.Y."/>
            <person name="Gao Z.S."/>
        </authorList>
    </citation>
    <scope>NUCLEOTIDE SEQUENCE [LARGE SCALE GENOMIC DNA]</scope>
    <source>
        <tissue evidence="1">Leaves</tissue>
    </source>
</reference>